<comment type="caution">
    <text evidence="2">The sequence shown here is derived from an EMBL/GenBank/DDBJ whole genome shotgun (WGS) entry which is preliminary data.</text>
</comment>
<dbReference type="Gene3D" id="3.40.50.150">
    <property type="entry name" value="Vaccinia Virus protein VP39"/>
    <property type="match status" value="1"/>
</dbReference>
<dbReference type="Proteomes" id="UP000670947">
    <property type="component" value="Unassembled WGS sequence"/>
</dbReference>
<dbReference type="InterPro" id="IPR013216">
    <property type="entry name" value="Methyltransf_11"/>
</dbReference>
<accession>A0ABS3WCX3</accession>
<organism evidence="2 3">
    <name type="scientific">Paenibacillus artemisiicola</name>
    <dbReference type="NCBI Taxonomy" id="1172618"/>
    <lineage>
        <taxon>Bacteria</taxon>
        <taxon>Bacillati</taxon>
        <taxon>Bacillota</taxon>
        <taxon>Bacilli</taxon>
        <taxon>Bacillales</taxon>
        <taxon>Paenibacillaceae</taxon>
        <taxon>Paenibacillus</taxon>
    </lineage>
</organism>
<keyword evidence="3" id="KW-1185">Reference proteome</keyword>
<protein>
    <submittedName>
        <fullName evidence="2">Class I SAM-dependent methyltransferase</fullName>
    </submittedName>
</protein>
<evidence type="ECO:0000313" key="2">
    <source>
        <dbReference type="EMBL" id="MBO7746129.1"/>
    </source>
</evidence>
<dbReference type="InterPro" id="IPR029063">
    <property type="entry name" value="SAM-dependent_MTases_sf"/>
</dbReference>
<proteinExistence type="predicted"/>
<evidence type="ECO:0000259" key="1">
    <source>
        <dbReference type="Pfam" id="PF08241"/>
    </source>
</evidence>
<evidence type="ECO:0000313" key="3">
    <source>
        <dbReference type="Proteomes" id="UP000670947"/>
    </source>
</evidence>
<dbReference type="SUPFAM" id="SSF53335">
    <property type="entry name" value="S-adenosyl-L-methionine-dependent methyltransferases"/>
    <property type="match status" value="1"/>
</dbReference>
<dbReference type="RefSeq" id="WP_208848924.1">
    <property type="nucleotide sequence ID" value="NZ_JAGGDJ010000015.1"/>
</dbReference>
<keyword evidence="2" id="KW-0808">Transferase</keyword>
<sequence>MNDRASERQAAGDAASSRFFTERDPGAAEFVFPLPAPWWSRPYEYAWCAGFAEPEAVVLDAACGISHPFKFYLADLCGEAHACDWDPRIASETEIALDVVRDFGKGAAETLMRTGSLGRLRLARASIAALPYPAAHFDAVFCISVLEHLSPADFEAALSEFFRTLKPRGKLVLTFDYPTVDLGRFRAAALASGFEFAGAFDDALPADAVTSDLWGRLYCFRALLLKPGAR</sequence>
<dbReference type="GO" id="GO:0008168">
    <property type="term" value="F:methyltransferase activity"/>
    <property type="evidence" value="ECO:0007669"/>
    <property type="project" value="UniProtKB-KW"/>
</dbReference>
<keyword evidence="2" id="KW-0489">Methyltransferase</keyword>
<dbReference type="Pfam" id="PF08241">
    <property type="entry name" value="Methyltransf_11"/>
    <property type="match status" value="1"/>
</dbReference>
<reference evidence="2 3" key="1">
    <citation type="submission" date="2021-03" db="EMBL/GenBank/DDBJ databases">
        <title>Paenibacillus artemisicola MWE-103 whole genome sequence.</title>
        <authorList>
            <person name="Ham Y.J."/>
        </authorList>
    </citation>
    <scope>NUCLEOTIDE SEQUENCE [LARGE SCALE GENOMIC DNA]</scope>
    <source>
        <strain evidence="2 3">MWE-103</strain>
    </source>
</reference>
<name>A0ABS3WCX3_9BACL</name>
<dbReference type="EMBL" id="JAGGDJ010000015">
    <property type="protein sequence ID" value="MBO7746129.1"/>
    <property type="molecule type" value="Genomic_DNA"/>
</dbReference>
<dbReference type="CDD" id="cd02440">
    <property type="entry name" value="AdoMet_MTases"/>
    <property type="match status" value="1"/>
</dbReference>
<gene>
    <name evidence="2" type="ORF">I8J29_18115</name>
</gene>
<feature type="domain" description="Methyltransferase type 11" evidence="1">
    <location>
        <begin position="77"/>
        <end position="173"/>
    </location>
</feature>
<dbReference type="GO" id="GO:0032259">
    <property type="term" value="P:methylation"/>
    <property type="evidence" value="ECO:0007669"/>
    <property type="project" value="UniProtKB-KW"/>
</dbReference>